<reference evidence="7 9" key="1">
    <citation type="submission" date="2020-05" db="EMBL/GenBank/DDBJ databases">
        <title>Whole genome shotgun sequence of Streptomyces fulvorobeus NBRC 15897.</title>
        <authorList>
            <person name="Komaki H."/>
            <person name="Tamura T."/>
        </authorList>
    </citation>
    <scope>NUCLEOTIDE SEQUENCE [LARGE SCALE GENOMIC DNA]</scope>
    <source>
        <strain evidence="7 9">NBRC 15897</strain>
    </source>
</reference>
<dbReference type="EMBL" id="JACCCF010000001">
    <property type="protein sequence ID" value="NYE42781.1"/>
    <property type="molecule type" value="Genomic_DNA"/>
</dbReference>
<dbReference type="SMART" id="SM00228">
    <property type="entry name" value="PDZ"/>
    <property type="match status" value="1"/>
</dbReference>
<reference evidence="8 10" key="2">
    <citation type="submission" date="2020-07" db="EMBL/GenBank/DDBJ databases">
        <title>Sequencing the genomes of 1000 actinobacteria strains.</title>
        <authorList>
            <person name="Klenk H.-P."/>
        </authorList>
    </citation>
    <scope>NUCLEOTIDE SEQUENCE [LARGE SCALE GENOMIC DNA]</scope>
    <source>
        <strain evidence="8 10">DSM 41455</strain>
    </source>
</reference>
<dbReference type="Gene3D" id="2.40.10.10">
    <property type="entry name" value="Trypsin-like serine proteases"/>
    <property type="match status" value="2"/>
</dbReference>
<evidence type="ECO:0000256" key="4">
    <source>
        <dbReference type="SAM" id="MobiDB-lite"/>
    </source>
</evidence>
<dbReference type="InterPro" id="IPR001940">
    <property type="entry name" value="Peptidase_S1C"/>
</dbReference>
<evidence type="ECO:0000256" key="3">
    <source>
        <dbReference type="ARBA" id="ARBA00022801"/>
    </source>
</evidence>
<dbReference type="Pfam" id="PF13365">
    <property type="entry name" value="Trypsin_2"/>
    <property type="match status" value="1"/>
</dbReference>
<dbReference type="InterPro" id="IPR051201">
    <property type="entry name" value="Chloro_Bact_Ser_Proteases"/>
</dbReference>
<dbReference type="AlphaFoldDB" id="A0A7J0CAI8"/>
<evidence type="ECO:0000256" key="5">
    <source>
        <dbReference type="SAM" id="Phobius"/>
    </source>
</evidence>
<comment type="caution">
    <text evidence="7">The sequence shown here is derived from an EMBL/GenBank/DDBJ whole genome shotgun (WGS) entry which is preliminary data.</text>
</comment>
<sequence>MDDGKPSGPKAKWWSRPTTGPTGHGGPEGAVPAPGTDPTAGATGPVEARPAPPVPQDTAPPVEPAPPVADGEATGRIPAAPTGPPAGEPPAPEAPRAQPLHAPDEYSTPPYGGPGPWALAPPVQRPVATPARGTPVPPPYAGPNGQGGATGPAFAPPHQQQPDPHEQHPQPHTQHPHPPHPQQPTSSQWLQYDPWGAAHQPLSATGPSFGPETGHGRRRRGPALVGVVLIALVAGGIGGGIGAYVERTGGLTSVELPQAGRDSGGRAPDSVAGIAASALPSVVTLHVSGTGESGTGTGFVLDDDGHILTNNHVVAPAGGSGAITVTFSGGETASAEIVGKDSGYDLAVVRVRGVSGLKPLALGNSDNVRVGDPVVAIGAPFDLSNTVTSGIISAKERPITAGGEKGDGTDVSYVDAIQTDAPINPGNSGGPLVDSRAHVIGINSAIRAADSGTGMDGGQSGSIGLGFAIPINQGKRVAEELINTGRATHPVIGVTLDMKYAGDGAKVGTRSAGGGPAVTSGGPGAEAGIRPGDVITEVDGARVHSGEELIVKIRAHRPGDRLGLKLTRGGDDLSLTVTLGSASGT</sequence>
<evidence type="ECO:0000256" key="2">
    <source>
        <dbReference type="ARBA" id="ARBA00022670"/>
    </source>
</evidence>
<comment type="similarity">
    <text evidence="1">Belongs to the peptidase S1C family.</text>
</comment>
<dbReference type="GO" id="GO:0004252">
    <property type="term" value="F:serine-type endopeptidase activity"/>
    <property type="evidence" value="ECO:0007669"/>
    <property type="project" value="InterPro"/>
</dbReference>
<dbReference type="RefSeq" id="WP_173315686.1">
    <property type="nucleotide sequence ID" value="NZ_BAAAUE010000009.1"/>
</dbReference>
<dbReference type="PRINTS" id="PR00834">
    <property type="entry name" value="PROTEASES2C"/>
</dbReference>
<dbReference type="InterPro" id="IPR036034">
    <property type="entry name" value="PDZ_sf"/>
</dbReference>
<name>A0A7J0CAI8_9ACTN</name>
<keyword evidence="5" id="KW-1133">Transmembrane helix</keyword>
<gene>
    <name evidence="8" type="ORF">HEB29_003792</name>
    <name evidence="7" type="ORF">Sfulv_40080</name>
</gene>
<dbReference type="SUPFAM" id="SSF50494">
    <property type="entry name" value="Trypsin-like serine proteases"/>
    <property type="match status" value="1"/>
</dbReference>
<keyword evidence="5" id="KW-0472">Membrane</keyword>
<feature type="domain" description="PDZ" evidence="6">
    <location>
        <begin position="490"/>
        <end position="570"/>
    </location>
</feature>
<dbReference type="PANTHER" id="PTHR43343:SF3">
    <property type="entry name" value="PROTEASE DO-LIKE 8, CHLOROPLASTIC"/>
    <property type="match status" value="1"/>
</dbReference>
<keyword evidence="3 8" id="KW-0378">Hydrolase</keyword>
<dbReference type="EC" id="3.4.21.-" evidence="8"/>
<dbReference type="Pfam" id="PF13180">
    <property type="entry name" value="PDZ_2"/>
    <property type="match status" value="1"/>
</dbReference>
<dbReference type="Proteomes" id="UP000530403">
    <property type="component" value="Unassembled WGS sequence"/>
</dbReference>
<dbReference type="Gene3D" id="2.30.42.10">
    <property type="match status" value="1"/>
</dbReference>
<organism evidence="7 9">
    <name type="scientific">Streptomyces fulvorobeus</name>
    <dbReference type="NCBI Taxonomy" id="284028"/>
    <lineage>
        <taxon>Bacteria</taxon>
        <taxon>Bacillati</taxon>
        <taxon>Actinomycetota</taxon>
        <taxon>Actinomycetes</taxon>
        <taxon>Kitasatosporales</taxon>
        <taxon>Streptomycetaceae</taxon>
        <taxon>Streptomyces</taxon>
    </lineage>
</organism>
<keyword evidence="5" id="KW-0812">Transmembrane</keyword>
<keyword evidence="2 7" id="KW-0645">Protease</keyword>
<evidence type="ECO:0000259" key="6">
    <source>
        <dbReference type="SMART" id="SM00228"/>
    </source>
</evidence>
<dbReference type="InterPro" id="IPR043504">
    <property type="entry name" value="Peptidase_S1_PA_chymotrypsin"/>
</dbReference>
<protein>
    <submittedName>
        <fullName evidence="7 8">Protease</fullName>
        <ecNumber evidence="8">3.4.21.-</ecNumber>
    </submittedName>
</protein>
<dbReference type="InterPro" id="IPR001478">
    <property type="entry name" value="PDZ"/>
</dbReference>
<evidence type="ECO:0000313" key="8">
    <source>
        <dbReference type="EMBL" id="NYE42781.1"/>
    </source>
</evidence>
<keyword evidence="9" id="KW-1185">Reference proteome</keyword>
<proteinExistence type="inferred from homology"/>
<evidence type="ECO:0000313" key="9">
    <source>
        <dbReference type="Proteomes" id="UP000498980"/>
    </source>
</evidence>
<accession>A0A7J0CAI8</accession>
<dbReference type="SUPFAM" id="SSF50156">
    <property type="entry name" value="PDZ domain-like"/>
    <property type="match status" value="1"/>
</dbReference>
<feature type="compositionally biased region" description="Pro residues" evidence="4">
    <location>
        <begin position="81"/>
        <end position="93"/>
    </location>
</feature>
<evidence type="ECO:0000313" key="7">
    <source>
        <dbReference type="EMBL" id="GFM99197.1"/>
    </source>
</evidence>
<feature type="region of interest" description="Disordered" evidence="4">
    <location>
        <begin position="1"/>
        <end position="218"/>
    </location>
</feature>
<dbReference type="EMBL" id="BLWC01000001">
    <property type="protein sequence ID" value="GFM99197.1"/>
    <property type="molecule type" value="Genomic_DNA"/>
</dbReference>
<dbReference type="PANTHER" id="PTHR43343">
    <property type="entry name" value="PEPTIDASE S12"/>
    <property type="match status" value="1"/>
</dbReference>
<evidence type="ECO:0000256" key="1">
    <source>
        <dbReference type="ARBA" id="ARBA00010541"/>
    </source>
</evidence>
<dbReference type="GO" id="GO:0006508">
    <property type="term" value="P:proteolysis"/>
    <property type="evidence" value="ECO:0007669"/>
    <property type="project" value="UniProtKB-KW"/>
</dbReference>
<dbReference type="Proteomes" id="UP000498980">
    <property type="component" value="Unassembled WGS sequence"/>
</dbReference>
<evidence type="ECO:0000313" key="10">
    <source>
        <dbReference type="Proteomes" id="UP000530403"/>
    </source>
</evidence>
<feature type="transmembrane region" description="Helical" evidence="5">
    <location>
        <begin position="223"/>
        <end position="245"/>
    </location>
</feature>
<dbReference type="InterPro" id="IPR009003">
    <property type="entry name" value="Peptidase_S1_PA"/>
</dbReference>